<feature type="transmembrane region" description="Helical" evidence="6">
    <location>
        <begin position="110"/>
        <end position="129"/>
    </location>
</feature>
<dbReference type="InterPro" id="IPR050833">
    <property type="entry name" value="Poly_Biosynth_Transport"/>
</dbReference>
<evidence type="ECO:0000256" key="4">
    <source>
        <dbReference type="ARBA" id="ARBA00022989"/>
    </source>
</evidence>
<feature type="transmembrane region" description="Helical" evidence="6">
    <location>
        <begin position="281"/>
        <end position="306"/>
    </location>
</feature>
<evidence type="ECO:0000256" key="6">
    <source>
        <dbReference type="SAM" id="Phobius"/>
    </source>
</evidence>
<reference evidence="7 8" key="1">
    <citation type="submission" date="2011-11" db="EMBL/GenBank/DDBJ databases">
        <title>Whole genome shotgun sequence of Gordonia amarae NBRC 15530.</title>
        <authorList>
            <person name="Takarada H."/>
            <person name="Hosoyama A."/>
            <person name="Tsuchikane K."/>
            <person name="Katsumata H."/>
            <person name="Yamazaki S."/>
            <person name="Fujita N."/>
        </authorList>
    </citation>
    <scope>NUCLEOTIDE SEQUENCE [LARGE SCALE GENOMIC DNA]</scope>
    <source>
        <strain evidence="7 8">NBRC 15530</strain>
    </source>
</reference>
<keyword evidence="4 6" id="KW-1133">Transmembrane helix</keyword>
<keyword evidence="3 6" id="KW-0812">Transmembrane</keyword>
<feature type="transmembrane region" description="Helical" evidence="6">
    <location>
        <begin position="79"/>
        <end position="104"/>
    </location>
</feature>
<evidence type="ECO:0008006" key="9">
    <source>
        <dbReference type="Google" id="ProtNLM"/>
    </source>
</evidence>
<feature type="transmembrane region" description="Helical" evidence="6">
    <location>
        <begin position="372"/>
        <end position="392"/>
    </location>
</feature>
<accession>G7GWK1</accession>
<dbReference type="Proteomes" id="UP000006023">
    <property type="component" value="Unassembled WGS sequence"/>
</dbReference>
<dbReference type="AlphaFoldDB" id="G7GWK1"/>
<dbReference type="RefSeq" id="WP_005193445.1">
    <property type="nucleotide sequence ID" value="NZ_BAED01000076.1"/>
</dbReference>
<evidence type="ECO:0000256" key="5">
    <source>
        <dbReference type="ARBA" id="ARBA00023136"/>
    </source>
</evidence>
<feature type="transmembrane region" description="Helical" evidence="6">
    <location>
        <begin position="46"/>
        <end position="67"/>
    </location>
</feature>
<evidence type="ECO:0000313" key="8">
    <source>
        <dbReference type="Proteomes" id="UP000006023"/>
    </source>
</evidence>
<feature type="transmembrane region" description="Helical" evidence="6">
    <location>
        <begin position="318"/>
        <end position="340"/>
    </location>
</feature>
<gene>
    <name evidence="7" type="ORF">GOAMR_76_00460</name>
</gene>
<dbReference type="PANTHER" id="PTHR30250:SF11">
    <property type="entry name" value="O-ANTIGEN TRANSPORTER-RELATED"/>
    <property type="match status" value="1"/>
</dbReference>
<keyword evidence="5 6" id="KW-0472">Membrane</keyword>
<feature type="transmembrane region" description="Helical" evidence="6">
    <location>
        <begin position="141"/>
        <end position="167"/>
    </location>
</feature>
<evidence type="ECO:0000256" key="3">
    <source>
        <dbReference type="ARBA" id="ARBA00022692"/>
    </source>
</evidence>
<feature type="transmembrane region" description="Helical" evidence="6">
    <location>
        <begin position="173"/>
        <end position="194"/>
    </location>
</feature>
<comment type="caution">
    <text evidence="7">The sequence shown here is derived from an EMBL/GenBank/DDBJ whole genome shotgun (WGS) entry which is preliminary data.</text>
</comment>
<feature type="transmembrane region" description="Helical" evidence="6">
    <location>
        <begin position="206"/>
        <end position="231"/>
    </location>
</feature>
<dbReference type="STRING" id="1075090.GOAMR_76_00460"/>
<evidence type="ECO:0000256" key="2">
    <source>
        <dbReference type="ARBA" id="ARBA00022475"/>
    </source>
</evidence>
<keyword evidence="8" id="KW-1185">Reference proteome</keyword>
<dbReference type="PANTHER" id="PTHR30250">
    <property type="entry name" value="PST FAMILY PREDICTED COLANIC ACID TRANSPORTER"/>
    <property type="match status" value="1"/>
</dbReference>
<dbReference type="eggNOG" id="COG2244">
    <property type="taxonomic scope" value="Bacteria"/>
</dbReference>
<dbReference type="EMBL" id="BAED01000076">
    <property type="protein sequence ID" value="GAB07976.1"/>
    <property type="molecule type" value="Genomic_DNA"/>
</dbReference>
<feature type="transmembrane region" description="Helical" evidence="6">
    <location>
        <begin position="12"/>
        <end position="34"/>
    </location>
</feature>
<dbReference type="GO" id="GO:0005886">
    <property type="term" value="C:plasma membrane"/>
    <property type="evidence" value="ECO:0007669"/>
    <property type="project" value="UniProtKB-SubCell"/>
</dbReference>
<keyword evidence="2" id="KW-1003">Cell membrane</keyword>
<sequence length="420" mass="41772">MSDTSQRSIAASVGLVTAGSMVANICAYLVHVPAGRWLGASAYGEFAVLMAAMLVLAVPALALQAVVARDMVHGRPVRALIRLTMLVTAVVAALMVPAVPLFMWLADTGVATTVAGLAAAPVLVLIAGAQGVLQGGRAFPALATVLAGVGVLRSVPVVVALACGGGAGTGLAAGTAGAIAAAGAAWLMVGSGLLRESHPGEAASGAGALSVIRASQVQFVLVVAVSLDLLVSRGVLGADDAGVYALGAVATKAAFWLPQAIGVVVYPALADPTTSRRSLGHAVRVVALVGAVLTVGAGCAGPLVPLVFSDDYRPLVPILWIFAFTGSTLAVLQVTLLWAIARDRTRVAVFTWAALAVEGTLILAVADSVLSLALVATSAAAAATGATVLWVWRAHLETTGPAAPGAAEDSAVAAETVADQ</sequence>
<evidence type="ECO:0000256" key="1">
    <source>
        <dbReference type="ARBA" id="ARBA00004651"/>
    </source>
</evidence>
<feature type="transmembrane region" description="Helical" evidence="6">
    <location>
        <begin position="347"/>
        <end position="366"/>
    </location>
</feature>
<organism evidence="7 8">
    <name type="scientific">Gordonia amarae NBRC 15530</name>
    <dbReference type="NCBI Taxonomy" id="1075090"/>
    <lineage>
        <taxon>Bacteria</taxon>
        <taxon>Bacillati</taxon>
        <taxon>Actinomycetota</taxon>
        <taxon>Actinomycetes</taxon>
        <taxon>Mycobacteriales</taxon>
        <taxon>Gordoniaceae</taxon>
        <taxon>Gordonia</taxon>
    </lineage>
</organism>
<evidence type="ECO:0000313" key="7">
    <source>
        <dbReference type="EMBL" id="GAB07976.1"/>
    </source>
</evidence>
<comment type="subcellular location">
    <subcellularLocation>
        <location evidence="1">Cell membrane</location>
        <topology evidence="1">Multi-pass membrane protein</topology>
    </subcellularLocation>
</comment>
<protein>
    <recommendedName>
        <fullName evidence="9">Polysaccharide biosynthesis protein</fullName>
    </recommendedName>
</protein>
<feature type="transmembrane region" description="Helical" evidence="6">
    <location>
        <begin position="243"/>
        <end position="269"/>
    </location>
</feature>
<proteinExistence type="predicted"/>
<name>G7GWK1_9ACTN</name>